<proteinExistence type="predicted"/>
<comment type="caution">
    <text evidence="1">The sequence shown here is derived from an EMBL/GenBank/DDBJ whole genome shotgun (WGS) entry which is preliminary data.</text>
</comment>
<dbReference type="EMBL" id="CM034409">
    <property type="protein sequence ID" value="KAJ0171669.1"/>
    <property type="molecule type" value="Genomic_DNA"/>
</dbReference>
<gene>
    <name evidence="1" type="ORF">K1T71_012432</name>
</gene>
<keyword evidence="2" id="KW-1185">Reference proteome</keyword>
<evidence type="ECO:0000313" key="2">
    <source>
        <dbReference type="Proteomes" id="UP000824533"/>
    </source>
</evidence>
<name>A0ACC1CJQ8_9NEOP</name>
<protein>
    <submittedName>
        <fullName evidence="1">Uncharacterized protein</fullName>
    </submittedName>
</protein>
<sequence>MSSVILYLTSSLLLTITLAQEAQWTPYMNLQGANLQQDQQFQASEYGGGGLDQHDFGVQSDLGGQGHDFGGNFGGHFGGHDLQAHAYPVHQHVEEEVPETIKHYKEVVVPVHKNFEFKINQPIIIPVPQPIPIQVPVPKAVVIPIIKEVSIPVEKSVPYPVEKVVHVPKVKEVPFEVVKHIIVPVPKPVPFKQYNTDNNNIYSTMQFNEGCTVTDGTNHGDSRRDSAVQAYLHNIESDVWEEDEKACVEATRDMLNSVTNRTLWAAWIWDSMQYPTGVFYGSRFQLGNYDQCLNPPWLKSHPNLATQYCVVEVQTAGNPSKMLKDYDPYDNVSSYLQTASKSGRHFNKIFLSLCVSTKCQQKTVEKLSRHWLQGTHFSHPKSRDYKLEYCTDNSAAEYTFGFKAFFVVIATLLIIVVISTIYRAIDKKKSSSAVGEIAECFDVQHNWNLLYTVHPDDMPFLNGIRILTAYIVILMHISMLLTVVNSVNGLDIDETIYNSSFGYIPLHIDLVVDTFFVLSSLLLTKNLLAMNGNGIYLNPIKRYIRLIGVFAIVVFYTTAVSTYFSSGPYKTRLDGREQKICEKTWWKQLLMMDVDAIDMCCIHTWSVTCDYQLSLLATVLLFILIRNRKLGYVAFGITFLLALFIPGFITYRNNLFVSPVPTTQHVIYYRENEMMNNIYTKSYARAGSYLVGMAMGYVIFQYNPAKYRNTISKKFSVIGIVVALAMMLASLATGKITTDRPYDPVVSGIISAIDRPVWALAVCIIIGICEYGNSYYRRVGSDRDGHSSQCRTMAAGGGSSKQYLREVSISKKQSKDQERNLK</sequence>
<evidence type="ECO:0000313" key="1">
    <source>
        <dbReference type="EMBL" id="KAJ0171669.1"/>
    </source>
</evidence>
<reference evidence="1 2" key="1">
    <citation type="journal article" date="2021" name="Front. Genet.">
        <title>Chromosome-Level Genome Assembly Reveals Significant Gene Expansion in the Toll and IMD Signaling Pathways of Dendrolimus kikuchii.</title>
        <authorList>
            <person name="Zhou J."/>
            <person name="Wu P."/>
            <person name="Xiong Z."/>
            <person name="Liu N."/>
            <person name="Zhao N."/>
            <person name="Ji M."/>
            <person name="Qiu Y."/>
            <person name="Yang B."/>
        </authorList>
    </citation>
    <scope>NUCLEOTIDE SEQUENCE [LARGE SCALE GENOMIC DNA]</scope>
    <source>
        <strain evidence="1">Ann1</strain>
    </source>
</reference>
<accession>A0ACC1CJQ8</accession>
<organism evidence="1 2">
    <name type="scientific">Dendrolimus kikuchii</name>
    <dbReference type="NCBI Taxonomy" id="765133"/>
    <lineage>
        <taxon>Eukaryota</taxon>
        <taxon>Metazoa</taxon>
        <taxon>Ecdysozoa</taxon>
        <taxon>Arthropoda</taxon>
        <taxon>Hexapoda</taxon>
        <taxon>Insecta</taxon>
        <taxon>Pterygota</taxon>
        <taxon>Neoptera</taxon>
        <taxon>Endopterygota</taxon>
        <taxon>Lepidoptera</taxon>
        <taxon>Glossata</taxon>
        <taxon>Ditrysia</taxon>
        <taxon>Bombycoidea</taxon>
        <taxon>Lasiocampidae</taxon>
        <taxon>Dendrolimus</taxon>
    </lineage>
</organism>
<dbReference type="Proteomes" id="UP000824533">
    <property type="component" value="Linkage Group LG23"/>
</dbReference>